<evidence type="ECO:0000313" key="2">
    <source>
        <dbReference type="Proteomes" id="UP001152888"/>
    </source>
</evidence>
<organism evidence="1 2">
    <name type="scientific">Acanthoscelides obtectus</name>
    <name type="common">Bean weevil</name>
    <name type="synonym">Bruchus obtectus</name>
    <dbReference type="NCBI Taxonomy" id="200917"/>
    <lineage>
        <taxon>Eukaryota</taxon>
        <taxon>Metazoa</taxon>
        <taxon>Ecdysozoa</taxon>
        <taxon>Arthropoda</taxon>
        <taxon>Hexapoda</taxon>
        <taxon>Insecta</taxon>
        <taxon>Pterygota</taxon>
        <taxon>Neoptera</taxon>
        <taxon>Endopterygota</taxon>
        <taxon>Coleoptera</taxon>
        <taxon>Polyphaga</taxon>
        <taxon>Cucujiformia</taxon>
        <taxon>Chrysomeloidea</taxon>
        <taxon>Chrysomelidae</taxon>
        <taxon>Bruchinae</taxon>
        <taxon>Bruchini</taxon>
        <taxon>Acanthoscelides</taxon>
    </lineage>
</organism>
<evidence type="ECO:0000313" key="1">
    <source>
        <dbReference type="EMBL" id="CAH2000384.1"/>
    </source>
</evidence>
<dbReference type="Proteomes" id="UP001152888">
    <property type="component" value="Unassembled WGS sequence"/>
</dbReference>
<keyword evidence="2" id="KW-1185">Reference proteome</keyword>
<proteinExistence type="predicted"/>
<dbReference type="EMBL" id="CAKOFQ010007406">
    <property type="protein sequence ID" value="CAH2000384.1"/>
    <property type="molecule type" value="Genomic_DNA"/>
</dbReference>
<sequence length="34" mass="3853">MSSTSPSQNSVILNRRRQGSRLATRIVKAVIRLR</sequence>
<accession>A0A9P0PVE8</accession>
<protein>
    <submittedName>
        <fullName evidence="1">Uncharacterized protein</fullName>
    </submittedName>
</protein>
<dbReference type="OrthoDB" id="6608749at2759"/>
<reference evidence="1" key="1">
    <citation type="submission" date="2022-03" db="EMBL/GenBank/DDBJ databases">
        <authorList>
            <person name="Sayadi A."/>
        </authorList>
    </citation>
    <scope>NUCLEOTIDE SEQUENCE</scope>
</reference>
<dbReference type="AlphaFoldDB" id="A0A9P0PVE8"/>
<name>A0A9P0PVE8_ACAOB</name>
<gene>
    <name evidence="1" type="ORF">ACAOBT_LOCUS25538</name>
</gene>
<comment type="caution">
    <text evidence="1">The sequence shown here is derived from an EMBL/GenBank/DDBJ whole genome shotgun (WGS) entry which is preliminary data.</text>
</comment>